<dbReference type="Proteomes" id="UP000198862">
    <property type="component" value="Unassembled WGS sequence"/>
</dbReference>
<name>A0A1I1GT23_9GAMM</name>
<evidence type="ECO:0000313" key="5">
    <source>
        <dbReference type="Proteomes" id="UP000198862"/>
    </source>
</evidence>
<dbReference type="RefSeq" id="WP_091980677.1">
    <property type="nucleotide sequence ID" value="NZ_FOLO01000005.1"/>
</dbReference>
<feature type="domain" description="Solute-binding protein family 3/N-terminal" evidence="3">
    <location>
        <begin position="22"/>
        <end position="242"/>
    </location>
</feature>
<comment type="similarity">
    <text evidence="1">Belongs to the bacterial solute-binding protein 3 family.</text>
</comment>
<dbReference type="SMART" id="SM00062">
    <property type="entry name" value="PBPb"/>
    <property type="match status" value="1"/>
</dbReference>
<dbReference type="OrthoDB" id="370676at2"/>
<sequence length="246" mass="28139">MPLKILFYNVIFLLNFSIEAKMLTACIDHYPPLQVLAEKPYGESISALKALAKVINYEIEFVTGPNFARCLKLLELGQVDILAGLVDNPKRREIAHLISYKKDTQYIFITRADENDIESYQDLKQQLIGVTENTLYFEQFDNDSSLKKVPVKDIKIALRMLIKDRIDIVITAQEILNSLLSELNIQNQIKVNAFTYGLNRNLNFGISKLSHIHLSKIEIAKIKLAAQEGLFVKVINQFIAEHPELY</sequence>
<dbReference type="STRING" id="1123010.SAMN02745724_00939"/>
<keyword evidence="2" id="KW-0732">Signal</keyword>
<accession>A0A1I1GT23</accession>
<evidence type="ECO:0000313" key="4">
    <source>
        <dbReference type="EMBL" id="SFC12180.1"/>
    </source>
</evidence>
<evidence type="ECO:0000256" key="1">
    <source>
        <dbReference type="ARBA" id="ARBA00010333"/>
    </source>
</evidence>
<dbReference type="Pfam" id="PF00497">
    <property type="entry name" value="SBP_bac_3"/>
    <property type="match status" value="1"/>
</dbReference>
<dbReference type="PANTHER" id="PTHR35936:SF25">
    <property type="entry name" value="ABC TRANSPORTER SUBSTRATE-BINDING PROTEIN"/>
    <property type="match status" value="1"/>
</dbReference>
<reference evidence="4 5" key="1">
    <citation type="submission" date="2016-10" db="EMBL/GenBank/DDBJ databases">
        <authorList>
            <person name="de Groot N.N."/>
        </authorList>
    </citation>
    <scope>NUCLEOTIDE SEQUENCE [LARGE SCALE GENOMIC DNA]</scope>
    <source>
        <strain evidence="4 5">DSM 6059</strain>
    </source>
</reference>
<evidence type="ECO:0000256" key="2">
    <source>
        <dbReference type="ARBA" id="ARBA00022729"/>
    </source>
</evidence>
<evidence type="ECO:0000259" key="3">
    <source>
        <dbReference type="SMART" id="SM00062"/>
    </source>
</evidence>
<dbReference type="EMBL" id="FOLO01000005">
    <property type="protein sequence ID" value="SFC12180.1"/>
    <property type="molecule type" value="Genomic_DNA"/>
</dbReference>
<dbReference type="PANTHER" id="PTHR35936">
    <property type="entry name" value="MEMBRANE-BOUND LYTIC MUREIN TRANSGLYCOSYLASE F"/>
    <property type="match status" value="1"/>
</dbReference>
<proteinExistence type="inferred from homology"/>
<protein>
    <submittedName>
        <fullName evidence="4">Extracellular solute-binding protein, family 3</fullName>
    </submittedName>
</protein>
<dbReference type="SUPFAM" id="SSF53850">
    <property type="entry name" value="Periplasmic binding protein-like II"/>
    <property type="match status" value="1"/>
</dbReference>
<keyword evidence="5" id="KW-1185">Reference proteome</keyword>
<organism evidence="4 5">
    <name type="scientific">Pseudoalteromonas denitrificans DSM 6059</name>
    <dbReference type="NCBI Taxonomy" id="1123010"/>
    <lineage>
        <taxon>Bacteria</taxon>
        <taxon>Pseudomonadati</taxon>
        <taxon>Pseudomonadota</taxon>
        <taxon>Gammaproteobacteria</taxon>
        <taxon>Alteromonadales</taxon>
        <taxon>Pseudoalteromonadaceae</taxon>
        <taxon>Pseudoalteromonas</taxon>
    </lineage>
</organism>
<dbReference type="Gene3D" id="3.40.190.10">
    <property type="entry name" value="Periplasmic binding protein-like II"/>
    <property type="match status" value="2"/>
</dbReference>
<gene>
    <name evidence="4" type="ORF">SAMN02745724_00939</name>
</gene>
<dbReference type="AlphaFoldDB" id="A0A1I1GT23"/>
<dbReference type="InterPro" id="IPR001638">
    <property type="entry name" value="Solute-binding_3/MltF_N"/>
</dbReference>